<comment type="subunit">
    <text evidence="4">Monomer.</text>
</comment>
<evidence type="ECO:0000256" key="16">
    <source>
        <dbReference type="PROSITE-ProRule" id="PRU00391"/>
    </source>
</evidence>
<evidence type="ECO:0000313" key="20">
    <source>
        <dbReference type="Proteomes" id="UP000033876"/>
    </source>
</evidence>
<dbReference type="PANTHER" id="PTHR22993:SF9">
    <property type="entry name" value="FORMAMIDOPYRIMIDINE-DNA GLYCOSYLASE"/>
    <property type="match status" value="1"/>
</dbReference>
<dbReference type="SUPFAM" id="SSF81624">
    <property type="entry name" value="N-terminal domain of MutM-like DNA repair proteins"/>
    <property type="match status" value="1"/>
</dbReference>
<comment type="caution">
    <text evidence="19">The sequence shown here is derived from an EMBL/GenBank/DDBJ whole genome shotgun (WGS) entry which is preliminary data.</text>
</comment>
<keyword evidence="8" id="KW-0378">Hydrolase</keyword>
<dbReference type="InterPro" id="IPR035937">
    <property type="entry name" value="FPG_N"/>
</dbReference>
<gene>
    <name evidence="19" type="ORF">US50_C0037G0001</name>
</gene>
<evidence type="ECO:0000313" key="19">
    <source>
        <dbReference type="EMBL" id="KKQ34777.1"/>
    </source>
</evidence>
<evidence type="ECO:0000256" key="11">
    <source>
        <dbReference type="ARBA" id="ARBA00023204"/>
    </source>
</evidence>
<reference evidence="19 20" key="1">
    <citation type="journal article" date="2015" name="Nature">
        <title>rRNA introns, odd ribosomes, and small enigmatic genomes across a large radiation of phyla.</title>
        <authorList>
            <person name="Brown C.T."/>
            <person name="Hug L.A."/>
            <person name="Thomas B.C."/>
            <person name="Sharon I."/>
            <person name="Castelle C.J."/>
            <person name="Singh A."/>
            <person name="Wilkins M.J."/>
            <person name="Williams K.H."/>
            <person name="Banfield J.F."/>
        </authorList>
    </citation>
    <scope>NUCLEOTIDE SEQUENCE [LARGE SCALE GENOMIC DNA]</scope>
</reference>
<evidence type="ECO:0000256" key="5">
    <source>
        <dbReference type="ARBA" id="ARBA00022723"/>
    </source>
</evidence>
<comment type="similarity">
    <text evidence="3">Belongs to the FPG family.</text>
</comment>
<dbReference type="Gene3D" id="3.20.190.10">
    <property type="entry name" value="MutM-like, N-terminal"/>
    <property type="match status" value="1"/>
</dbReference>
<name>A0A0G0GXK7_9BACT</name>
<dbReference type="Gene3D" id="1.10.8.50">
    <property type="match status" value="1"/>
</dbReference>
<dbReference type="InterPro" id="IPR012319">
    <property type="entry name" value="FPG_cat"/>
</dbReference>
<dbReference type="NCBIfam" id="NF002211">
    <property type="entry name" value="PRK01103.1"/>
    <property type="match status" value="1"/>
</dbReference>
<keyword evidence="5" id="KW-0479">Metal-binding</keyword>
<dbReference type="PROSITE" id="PS51066">
    <property type="entry name" value="ZF_FPG_2"/>
    <property type="match status" value="1"/>
</dbReference>
<dbReference type="InterPro" id="IPR020629">
    <property type="entry name" value="FPG_Glyclase"/>
</dbReference>
<dbReference type="InterPro" id="IPR015886">
    <property type="entry name" value="H2TH_FPG"/>
</dbReference>
<dbReference type="EMBL" id="LBTF01000037">
    <property type="protein sequence ID" value="KKQ34777.1"/>
    <property type="molecule type" value="Genomic_DNA"/>
</dbReference>
<dbReference type="SUPFAM" id="SSF57716">
    <property type="entry name" value="Glucocorticoid receptor-like (DNA-binding domain)"/>
    <property type="match status" value="1"/>
</dbReference>
<dbReference type="CDD" id="cd08966">
    <property type="entry name" value="EcFpg-like_N"/>
    <property type="match status" value="1"/>
</dbReference>
<evidence type="ECO:0000256" key="7">
    <source>
        <dbReference type="ARBA" id="ARBA00022771"/>
    </source>
</evidence>
<accession>A0A0G0GXK7</accession>
<dbReference type="PROSITE" id="PS51068">
    <property type="entry name" value="FPG_CAT"/>
    <property type="match status" value="1"/>
</dbReference>
<dbReference type="AlphaFoldDB" id="A0A0G0GXK7"/>
<dbReference type="GO" id="GO:0034039">
    <property type="term" value="F:8-oxo-7,8-dihydroguanine DNA N-glycosylase activity"/>
    <property type="evidence" value="ECO:0007669"/>
    <property type="project" value="TreeGrafter"/>
</dbReference>
<dbReference type="FunFam" id="1.10.8.50:FF:000003">
    <property type="entry name" value="Formamidopyrimidine-DNA glycosylase"/>
    <property type="match status" value="1"/>
</dbReference>
<keyword evidence="13" id="KW-0511">Multifunctional enzyme</keyword>
<keyword evidence="10" id="KW-0238">DNA-binding</keyword>
<proteinExistence type="inferred from homology"/>
<comment type="catalytic activity">
    <reaction evidence="15">
        <text>2'-deoxyribonucleotide-(2'-deoxyribose 5'-phosphate)-2'-deoxyribonucleotide-DNA = a 3'-end 2'-deoxyribonucleotide-(2,3-dehydro-2,3-deoxyribose 5'-phosphate)-DNA + a 5'-end 5'-phospho-2'-deoxyribonucleoside-DNA + H(+)</text>
        <dbReference type="Rhea" id="RHEA:66592"/>
        <dbReference type="Rhea" id="RHEA-COMP:13180"/>
        <dbReference type="Rhea" id="RHEA-COMP:16897"/>
        <dbReference type="Rhea" id="RHEA-COMP:17067"/>
        <dbReference type="ChEBI" id="CHEBI:15378"/>
        <dbReference type="ChEBI" id="CHEBI:136412"/>
        <dbReference type="ChEBI" id="CHEBI:157695"/>
        <dbReference type="ChEBI" id="CHEBI:167181"/>
        <dbReference type="EC" id="4.2.99.18"/>
    </reaction>
</comment>
<evidence type="ECO:0000256" key="3">
    <source>
        <dbReference type="ARBA" id="ARBA00009409"/>
    </source>
</evidence>
<dbReference type="GO" id="GO:0140078">
    <property type="term" value="F:class I DNA-(apurinic or apyrimidinic site) endonuclease activity"/>
    <property type="evidence" value="ECO:0007669"/>
    <property type="project" value="UniProtKB-EC"/>
</dbReference>
<keyword evidence="9" id="KW-0862">Zinc</keyword>
<dbReference type="PANTHER" id="PTHR22993">
    <property type="entry name" value="FORMAMIDOPYRIMIDINE-DNA GLYCOSYLASE"/>
    <property type="match status" value="1"/>
</dbReference>
<evidence type="ECO:0000256" key="14">
    <source>
        <dbReference type="ARBA" id="ARBA00023295"/>
    </source>
</evidence>
<dbReference type="NCBIfam" id="TIGR00577">
    <property type="entry name" value="fpg"/>
    <property type="match status" value="1"/>
</dbReference>
<evidence type="ECO:0000256" key="12">
    <source>
        <dbReference type="ARBA" id="ARBA00023239"/>
    </source>
</evidence>
<dbReference type="Pfam" id="PF06831">
    <property type="entry name" value="H2TH"/>
    <property type="match status" value="1"/>
</dbReference>
<feature type="domain" description="FPG-type" evidence="17">
    <location>
        <begin position="274"/>
        <end position="310"/>
    </location>
</feature>
<evidence type="ECO:0000259" key="18">
    <source>
        <dbReference type="PROSITE" id="PS51068"/>
    </source>
</evidence>
<evidence type="ECO:0000256" key="2">
    <source>
        <dbReference type="ARBA" id="ARBA00001947"/>
    </source>
</evidence>
<dbReference type="SMART" id="SM01232">
    <property type="entry name" value="H2TH"/>
    <property type="match status" value="1"/>
</dbReference>
<dbReference type="GO" id="GO:0003684">
    <property type="term" value="F:damaged DNA binding"/>
    <property type="evidence" value="ECO:0007669"/>
    <property type="project" value="InterPro"/>
</dbReference>
<comment type="cofactor">
    <cofactor evidence="2">
        <name>Zn(2+)</name>
        <dbReference type="ChEBI" id="CHEBI:29105"/>
    </cofactor>
</comment>
<evidence type="ECO:0000256" key="10">
    <source>
        <dbReference type="ARBA" id="ARBA00023125"/>
    </source>
</evidence>
<dbReference type="InterPro" id="IPR000214">
    <property type="entry name" value="Znf_DNA_glyclase/AP_lyase"/>
</dbReference>
<protein>
    <submittedName>
        <fullName evidence="19">Formamidopyrimidine-DNA glycosylase</fullName>
    </submittedName>
</protein>
<dbReference type="InterPro" id="IPR010979">
    <property type="entry name" value="Ribosomal_uS13-like_H2TH"/>
</dbReference>
<dbReference type="GO" id="GO:0006284">
    <property type="term" value="P:base-excision repair"/>
    <property type="evidence" value="ECO:0007669"/>
    <property type="project" value="InterPro"/>
</dbReference>
<dbReference type="PATRIC" id="fig|1618742.3.peg.589"/>
<dbReference type="SUPFAM" id="SSF46946">
    <property type="entry name" value="S13-like H2TH domain"/>
    <property type="match status" value="1"/>
</dbReference>
<dbReference type="Pfam" id="PF01149">
    <property type="entry name" value="Fapy_DNA_glyco"/>
    <property type="match status" value="1"/>
</dbReference>
<evidence type="ECO:0000256" key="1">
    <source>
        <dbReference type="ARBA" id="ARBA00001668"/>
    </source>
</evidence>
<feature type="domain" description="Formamidopyrimidine-DNA glycosylase catalytic" evidence="18">
    <location>
        <begin position="2"/>
        <end position="149"/>
    </location>
</feature>
<evidence type="ECO:0000256" key="6">
    <source>
        <dbReference type="ARBA" id="ARBA00022763"/>
    </source>
</evidence>
<evidence type="ECO:0000256" key="4">
    <source>
        <dbReference type="ARBA" id="ARBA00011245"/>
    </source>
</evidence>
<evidence type="ECO:0000256" key="9">
    <source>
        <dbReference type="ARBA" id="ARBA00022833"/>
    </source>
</evidence>
<comment type="catalytic activity">
    <reaction evidence="1">
        <text>Hydrolysis of DNA containing ring-opened 7-methylguanine residues, releasing 2,6-diamino-4-hydroxy-5-(N-methyl)formamidopyrimidine.</text>
        <dbReference type="EC" id="3.2.2.23"/>
    </reaction>
</comment>
<evidence type="ECO:0000256" key="15">
    <source>
        <dbReference type="ARBA" id="ARBA00044632"/>
    </source>
</evidence>
<sequence length="315" mass="36003">MPELPEVQTTVNGLKNSLVGLKIKDIWTDLAVKKPKRKDYNDTLKSVVFFKKFKKNVINHKIIGSSRRAKNVLIHLANSSTKHRADSKTILIHMKMTGHLLYGKYKKVGDKWQPAEIGPLQDPYNRFIHAVFTLSNGKHLVFCDTRKFGKITLLDSPIEKSPHLSSLGPEPLDKDFNLVKFSDRLFKRPNGLIKIVLMDQVIIAGIGNIYSDEILWMAGIHPEERVKNIPKIKIKEIFKAMKIILKKGIDFGGDSMSDYRNLLGEKGNFQHHHNAYRRKGEHCKKRGCNGIILRKVVGSRSAHYCSKHQKIVIRL</sequence>
<organism evidence="19 20">
    <name type="scientific">Candidatus Nomurabacteria bacterium GW2011_GWB1_37_5</name>
    <dbReference type="NCBI Taxonomy" id="1618742"/>
    <lineage>
        <taxon>Bacteria</taxon>
        <taxon>Candidatus Nomuraibacteriota</taxon>
    </lineage>
</organism>
<keyword evidence="14" id="KW-0326">Glycosidase</keyword>
<evidence type="ECO:0000256" key="13">
    <source>
        <dbReference type="ARBA" id="ARBA00023268"/>
    </source>
</evidence>
<dbReference type="GO" id="GO:0008270">
    <property type="term" value="F:zinc ion binding"/>
    <property type="evidence" value="ECO:0007669"/>
    <property type="project" value="UniProtKB-KW"/>
</dbReference>
<dbReference type="SMART" id="SM00898">
    <property type="entry name" value="Fapy_DNA_glyco"/>
    <property type="match status" value="1"/>
</dbReference>
<dbReference type="Proteomes" id="UP000033876">
    <property type="component" value="Unassembled WGS sequence"/>
</dbReference>
<evidence type="ECO:0000256" key="8">
    <source>
        <dbReference type="ARBA" id="ARBA00022801"/>
    </source>
</evidence>
<keyword evidence="7 16" id="KW-0863">Zinc-finger</keyword>
<keyword evidence="11" id="KW-0234">DNA repair</keyword>
<keyword evidence="6" id="KW-0227">DNA damage</keyword>
<evidence type="ECO:0000259" key="17">
    <source>
        <dbReference type="PROSITE" id="PS51066"/>
    </source>
</evidence>
<keyword evidence="12" id="KW-0456">Lyase</keyword>